<proteinExistence type="predicted"/>
<reference evidence="2 3" key="1">
    <citation type="submission" date="2018-09" db="EMBL/GenBank/DDBJ databases">
        <title>Rhizobium sp. MAE2-X.</title>
        <authorList>
            <person name="Lee Y."/>
            <person name="Jeon C.O."/>
        </authorList>
    </citation>
    <scope>NUCLEOTIDE SEQUENCE [LARGE SCALE GENOMIC DNA]</scope>
    <source>
        <strain evidence="2 3">MAE2-X</strain>
    </source>
</reference>
<protein>
    <submittedName>
        <fullName evidence="2">DUF4815 domain-containing protein</fullName>
    </submittedName>
</protein>
<keyword evidence="3" id="KW-1185">Reference proteome</keyword>
<evidence type="ECO:0000259" key="1">
    <source>
        <dbReference type="Pfam" id="PF16075"/>
    </source>
</evidence>
<gene>
    <name evidence="2" type="ORF">D4A92_19685</name>
</gene>
<dbReference type="Pfam" id="PF16075">
    <property type="entry name" value="DUF4815"/>
    <property type="match status" value="1"/>
</dbReference>
<name>A0ABX7F1V3_9HYPH</name>
<evidence type="ECO:0000313" key="3">
    <source>
        <dbReference type="Proteomes" id="UP000596351"/>
    </source>
</evidence>
<dbReference type="InterPro" id="IPR032096">
    <property type="entry name" value="DUF4815"/>
</dbReference>
<feature type="domain" description="DUF4815" evidence="1">
    <location>
        <begin position="12"/>
        <end position="577"/>
    </location>
</feature>
<sequence length="1062" mass="115323">MAYEHKSGLPDAYDRAEGRAHWRSVVHYGKRKFIQGAELIESQTIQRARSARFGRLIFSDGDRIERGEAIVDTAAGTVTLTAGVVAADGDIWDVPERVLTLVPMVGRVEVGIRLVVSYLTDEDEPALKGLVAGEPSEGEPGAAREVGFATWAWAGDGGAGEFYSVYTLQNGTILDQVGPSVLAPAFQLIKEYDEPNGNYIVRGRKVTALGTNGGNQLFTISEGEANINGMKRTAFAALRHAEPEDWDELAIPGETQIYPGGAQHTFTVAEGPIGVINSILLTKEVTANITRGAVANGADALPNNSIVSIVSVTQGGTTYVAGVDFDRVNNTVDWARAGAEPAAGSTYTVVYRYRDSVTPVASTAFTITLAGGAANGDAIFAYTRKLPRIDRLCLNEEGAPVYVKGISAARNPRAPLISPTLLKLATIENDWIGAPKVVNDGTIFRTRDDMERYFDFIIDVQRFIQLDRLKYDIDFREPVAKKGIFVDPFIDDTYRDAGTAQSGAIADGMLMLAIEPTFFTATLSAPVMLDWTEEVIISQELRTFCEEINPYANFTFLPGQLRLTPAADFWTERQTQWTSGVTQEFNRGTRADGGPLRTTSTDNQLVDRRVQQIEFLRQIPVAFEIAGFLEGEILEELTFDGVDVKPAGTQTANAQGIITGTFTIPANVTAGTKIVYARSMADTEATALFAGQGTIEVNVMRQVTTINSWTPQIVTEFRSGGGERASDPQAQGFAVPELRQIVGIDFHLCAIGDETNNIIVNQVTMENGYPTTNIRAEALLSMVGATAGWKQARYTLPVTTSPQVLHAHVIKTDDAEHSISFAKLGGIDVAEQQKVSRHPYVVSPRFSSLNASTWTAHQDEAMAFRTVAAVFPVTTKTVELGSFDLLNCSDLQVRAAVELPSAGCSVEFEIERPNGTIYRLAPFQVLQLTEYITETVELRAVLRGTNKLSPILYAPVELIAGEIAQEFTYVSRAFELGEAVRIATYFKAFLPGGSALTVEISKDGGAWVDMPLDEVEQLPFPQWTERKYELTGQTADLVRLKITGTGGPASRLVIGDLGAGIM</sequence>
<accession>A0ABX7F1V3</accession>
<dbReference type="EMBL" id="CP032405">
    <property type="protein sequence ID" value="QRF53508.1"/>
    <property type="molecule type" value="Genomic_DNA"/>
</dbReference>
<evidence type="ECO:0000313" key="2">
    <source>
        <dbReference type="EMBL" id="QRF53508.1"/>
    </source>
</evidence>
<dbReference type="Proteomes" id="UP000596351">
    <property type="component" value="Chromosome"/>
</dbReference>
<dbReference type="RefSeq" id="WP_203016741.1">
    <property type="nucleotide sequence ID" value="NZ_CP032405.1"/>
</dbReference>
<organism evidence="2 3">
    <name type="scientific">Rhizobium rosettiformans</name>
    <dbReference type="NCBI Taxonomy" id="1368430"/>
    <lineage>
        <taxon>Bacteria</taxon>
        <taxon>Pseudomonadati</taxon>
        <taxon>Pseudomonadota</taxon>
        <taxon>Alphaproteobacteria</taxon>
        <taxon>Hyphomicrobiales</taxon>
        <taxon>Rhizobiaceae</taxon>
        <taxon>Rhizobium/Agrobacterium group</taxon>
        <taxon>Rhizobium</taxon>
    </lineage>
</organism>